<comment type="similarity">
    <text evidence="10">Belongs to the SGF11 family.</text>
</comment>
<keyword evidence="13" id="KW-1185">Reference proteome</keyword>
<reference evidence="12" key="1">
    <citation type="submission" date="2021-02" db="EMBL/GenBank/DDBJ databases">
        <authorList>
            <person name="Palmer J.M."/>
        </authorList>
    </citation>
    <scope>NUCLEOTIDE SEQUENCE</scope>
    <source>
        <strain evidence="12">SCRP734</strain>
    </source>
</reference>
<keyword evidence="3" id="KW-0863">Zinc-finger</keyword>
<dbReference type="AlphaFoldDB" id="A0A8T1WCE7"/>
<evidence type="ECO:0000256" key="7">
    <source>
        <dbReference type="ARBA" id="ARBA00023159"/>
    </source>
</evidence>
<dbReference type="Pfam" id="PF08209">
    <property type="entry name" value="Sgf11"/>
    <property type="match status" value="1"/>
</dbReference>
<evidence type="ECO:0000256" key="10">
    <source>
        <dbReference type="RuleBase" id="RU261113"/>
    </source>
</evidence>
<dbReference type="Proteomes" id="UP000694044">
    <property type="component" value="Unassembled WGS sequence"/>
</dbReference>
<evidence type="ECO:0000313" key="12">
    <source>
        <dbReference type="EMBL" id="KAG7390348.1"/>
    </source>
</evidence>
<evidence type="ECO:0000313" key="13">
    <source>
        <dbReference type="Proteomes" id="UP000694044"/>
    </source>
</evidence>
<dbReference type="InterPro" id="IPR013246">
    <property type="entry name" value="SAGA_su_Sgf11"/>
</dbReference>
<dbReference type="GO" id="GO:0006325">
    <property type="term" value="P:chromatin organization"/>
    <property type="evidence" value="ECO:0007669"/>
    <property type="project" value="UniProtKB-KW"/>
</dbReference>
<dbReference type="GO" id="GO:0070461">
    <property type="term" value="C:SAGA-type complex"/>
    <property type="evidence" value="ECO:0007669"/>
    <property type="project" value="UniProtKB-ARBA"/>
</dbReference>
<evidence type="ECO:0000256" key="5">
    <source>
        <dbReference type="ARBA" id="ARBA00022853"/>
    </source>
</evidence>
<evidence type="ECO:0000256" key="3">
    <source>
        <dbReference type="ARBA" id="ARBA00022771"/>
    </source>
</evidence>
<evidence type="ECO:0000256" key="1">
    <source>
        <dbReference type="ARBA" id="ARBA00004123"/>
    </source>
</evidence>
<name>A0A8T1WCE7_9STRA</name>
<feature type="region of interest" description="Disordered" evidence="11">
    <location>
        <begin position="227"/>
        <end position="260"/>
    </location>
</feature>
<evidence type="ECO:0000256" key="11">
    <source>
        <dbReference type="SAM" id="MobiDB-lite"/>
    </source>
</evidence>
<keyword evidence="6" id="KW-0805">Transcription regulation</keyword>
<accession>A0A8T1WCE7</accession>
<comment type="subcellular location">
    <subcellularLocation>
        <location evidence="1 10">Nucleus</location>
    </subcellularLocation>
</comment>
<evidence type="ECO:0000256" key="2">
    <source>
        <dbReference type="ARBA" id="ARBA00022723"/>
    </source>
</evidence>
<proteinExistence type="inferred from homology"/>
<evidence type="ECO:0000256" key="9">
    <source>
        <dbReference type="ARBA" id="ARBA00023242"/>
    </source>
</evidence>
<keyword evidence="4" id="KW-0862">Zinc</keyword>
<gene>
    <name evidence="12" type="ORF">PHYPSEUDO_008176</name>
</gene>
<feature type="compositionally biased region" description="Basic and acidic residues" evidence="11">
    <location>
        <begin position="233"/>
        <end position="245"/>
    </location>
</feature>
<keyword evidence="7 10" id="KW-0010">Activator</keyword>
<evidence type="ECO:0000256" key="8">
    <source>
        <dbReference type="ARBA" id="ARBA00023163"/>
    </source>
</evidence>
<keyword evidence="5" id="KW-0156">Chromatin regulator</keyword>
<organism evidence="12 13">
    <name type="scientific">Phytophthora pseudosyringae</name>
    <dbReference type="NCBI Taxonomy" id="221518"/>
    <lineage>
        <taxon>Eukaryota</taxon>
        <taxon>Sar</taxon>
        <taxon>Stramenopiles</taxon>
        <taxon>Oomycota</taxon>
        <taxon>Peronosporomycetes</taxon>
        <taxon>Peronosporales</taxon>
        <taxon>Peronosporaceae</taxon>
        <taxon>Phytophthora</taxon>
    </lineage>
</organism>
<dbReference type="OrthoDB" id="21557at2759"/>
<keyword evidence="8" id="KW-0804">Transcription</keyword>
<keyword evidence="9" id="KW-0539">Nucleus</keyword>
<keyword evidence="2" id="KW-0479">Metal-binding</keyword>
<comment type="caution">
    <text evidence="12">The sequence shown here is derived from an EMBL/GenBank/DDBJ whole genome shotgun (WGS) entry which is preliminary data.</text>
</comment>
<protein>
    <recommendedName>
        <fullName evidence="10">SAGA-associated factor 11</fullName>
    </recommendedName>
</protein>
<evidence type="ECO:0000256" key="4">
    <source>
        <dbReference type="ARBA" id="ARBA00022833"/>
    </source>
</evidence>
<dbReference type="GO" id="GO:0008270">
    <property type="term" value="F:zinc ion binding"/>
    <property type="evidence" value="ECO:0007669"/>
    <property type="project" value="UniProtKB-KW"/>
</dbReference>
<dbReference type="EMBL" id="JAGDFM010000033">
    <property type="protein sequence ID" value="KAG7390348.1"/>
    <property type="molecule type" value="Genomic_DNA"/>
</dbReference>
<dbReference type="GO" id="GO:0005634">
    <property type="term" value="C:nucleus"/>
    <property type="evidence" value="ECO:0007669"/>
    <property type="project" value="UniProtKB-SubCell"/>
</dbReference>
<sequence length="260" mass="29073">MHTFKETLVSTVATLQGMTGTTEEIRLRLKALEAMSEELLVSNQQLVVSNQQLTASIDLLMQRMVPSKNTSIAPRRCGHVFIPAITSCSPTPSGLRSRAPCERKDKEDRRYCAERTEYGGAVLPLPGRRYRPGRVLRGVVAGAVGDGSCRLAHNTTFPPLPHQMHRQIAVDGLSLEELYDVEPIERTVDTPVVEQDSVFVSCLYCKRQVHASRYTNHLEKCMTGSRRMVTPKQRQDSAQETERKQLQILSQPQLYGADAP</sequence>
<evidence type="ECO:0000256" key="6">
    <source>
        <dbReference type="ARBA" id="ARBA00023015"/>
    </source>
</evidence>